<dbReference type="HOGENOM" id="CLU_672383_0_0_11"/>
<evidence type="ECO:0000256" key="1">
    <source>
        <dbReference type="SAM" id="MobiDB-lite"/>
    </source>
</evidence>
<dbReference type="EMBL" id="CP009896">
    <property type="protein sequence ID" value="AIY19149.1"/>
    <property type="molecule type" value="Genomic_DNA"/>
</dbReference>
<dbReference type="GeneID" id="96611924"/>
<dbReference type="OrthoDB" id="3429251at2"/>
<dbReference type="RefSeq" id="WP_038682099.1">
    <property type="nucleotide sequence ID" value="NZ_BJMC01000015.1"/>
</dbReference>
<reference evidence="2 3" key="1">
    <citation type="journal article" date="2015" name="Genome Announc.">
        <title>Complete Genome Sequence of Steroid-Transforming Nocardioides simplex VKM Ac-2033D.</title>
        <authorList>
            <person name="Shtratnikova V.Y."/>
            <person name="Schelkunov M.I."/>
            <person name="Pekov Y.A."/>
            <person name="Fokina V.V."/>
            <person name="Logacheva M.D."/>
            <person name="Sokolov S.L."/>
            <person name="Bragin E.Y."/>
            <person name="Ashapkin V.V."/>
            <person name="Donova M.V."/>
        </authorList>
    </citation>
    <scope>NUCLEOTIDE SEQUENCE [LARGE SCALE GENOMIC DNA]</scope>
    <source>
        <strain evidence="2 3">VKM Ac-2033D</strain>
    </source>
</reference>
<evidence type="ECO:0000313" key="2">
    <source>
        <dbReference type="EMBL" id="AIY19149.1"/>
    </source>
</evidence>
<dbReference type="AlphaFoldDB" id="A0A0A1DP74"/>
<feature type="region of interest" description="Disordered" evidence="1">
    <location>
        <begin position="1"/>
        <end position="22"/>
    </location>
</feature>
<dbReference type="Proteomes" id="UP000030300">
    <property type="component" value="Chromosome"/>
</dbReference>
<keyword evidence="3" id="KW-1185">Reference proteome</keyword>
<dbReference type="KEGG" id="psim:KR76_24515"/>
<dbReference type="STRING" id="2045.KR76_24515"/>
<sequence length="409" mass="43167">MRGRSRAAFAPEDVADARRGEPATDLSGWAAEAGWEYLGQRVPSGFVSVVPVWAEHLFSCARGVLPGDVFGTVLHELYEVGVDGDGLAMDGEFHDLRSDGTWKWLGSWDNGPRNEPFARNAVWLPATRGAARVPQAALLPRLCVRRADRLPPHGSRDLGDLGLDGFRLTGETDPVLDEIVATWLGGEAGAALRALPHPFVEVVVAGGHLALVRNGYVAPGEADAFVTALGALARGLRAACAPLAVPAPVGSELPPPAWADAVHAAPGLLDVLSGAWWSAYRDLAAERGLTLEDPDAFHRAFPDQPVPGRAQGVLRGRVDGLPGDVRLAWFADAEAPVDGWVRAALLLPAPDVGARTRRGGTLVEETGMWGEVVGDIAACWTVRRLPGTLDADGVVPAAVATARRLGFVP</sequence>
<name>A0A0A1DP74_NOCSI</name>
<proteinExistence type="predicted"/>
<evidence type="ECO:0000313" key="3">
    <source>
        <dbReference type="Proteomes" id="UP000030300"/>
    </source>
</evidence>
<gene>
    <name evidence="2" type="ORF">KR76_24515</name>
</gene>
<protein>
    <submittedName>
        <fullName evidence="2">Uncharacterized protein</fullName>
    </submittedName>
</protein>
<organism evidence="2 3">
    <name type="scientific">Nocardioides simplex</name>
    <name type="common">Arthrobacter simplex</name>
    <dbReference type="NCBI Taxonomy" id="2045"/>
    <lineage>
        <taxon>Bacteria</taxon>
        <taxon>Bacillati</taxon>
        <taxon>Actinomycetota</taxon>
        <taxon>Actinomycetes</taxon>
        <taxon>Propionibacteriales</taxon>
        <taxon>Nocardioidaceae</taxon>
        <taxon>Pimelobacter</taxon>
    </lineage>
</organism>
<accession>A0A0A1DP74</accession>